<evidence type="ECO:0000256" key="2">
    <source>
        <dbReference type="SAM" id="Phobius"/>
    </source>
</evidence>
<feature type="transmembrane region" description="Helical" evidence="2">
    <location>
        <begin position="96"/>
        <end position="113"/>
    </location>
</feature>
<organism evidence="3 4">
    <name type="scientific">Vitis vinifera</name>
    <name type="common">Grape</name>
    <dbReference type="NCBI Taxonomy" id="29760"/>
    <lineage>
        <taxon>Eukaryota</taxon>
        <taxon>Viridiplantae</taxon>
        <taxon>Streptophyta</taxon>
        <taxon>Embryophyta</taxon>
        <taxon>Tracheophyta</taxon>
        <taxon>Spermatophyta</taxon>
        <taxon>Magnoliopsida</taxon>
        <taxon>eudicotyledons</taxon>
        <taxon>Gunneridae</taxon>
        <taxon>Pentapetalae</taxon>
        <taxon>rosids</taxon>
        <taxon>Vitales</taxon>
        <taxon>Vitaceae</taxon>
        <taxon>Viteae</taxon>
        <taxon>Vitis</taxon>
    </lineage>
</organism>
<dbReference type="EMBL" id="QGNW01000131">
    <property type="protein sequence ID" value="RVW93090.1"/>
    <property type="molecule type" value="Genomic_DNA"/>
</dbReference>
<keyword evidence="2" id="KW-0472">Membrane</keyword>
<dbReference type="Proteomes" id="UP000288805">
    <property type="component" value="Unassembled WGS sequence"/>
</dbReference>
<evidence type="ECO:0000313" key="3">
    <source>
        <dbReference type="EMBL" id="RVW93090.1"/>
    </source>
</evidence>
<keyword evidence="2" id="KW-0812">Transmembrane</keyword>
<sequence length="170" mass="18379">MPQIKGKGPKKGGNQVRAMAAAEEPQIDQLNITVEPSIDQPNIEAEAPPQQVAPAEVQKAIFKSGLLICLISIGGILNPPITATANKTNSLLSKTFHFMVFMSLAIGVLQILLSPILHRLPVLIIPAKRLTKIGWALLTVALGYGSSLVLMVSSPPWFALYLIFISIRFM</sequence>
<evidence type="ECO:0000256" key="1">
    <source>
        <dbReference type="SAM" id="MobiDB-lite"/>
    </source>
</evidence>
<dbReference type="AlphaFoldDB" id="A0A438I8R3"/>
<accession>A0A438I8R3</accession>
<feature type="region of interest" description="Disordered" evidence="1">
    <location>
        <begin position="1"/>
        <end position="24"/>
    </location>
</feature>
<name>A0A438I8R3_VITVI</name>
<proteinExistence type="predicted"/>
<feature type="transmembrane region" description="Helical" evidence="2">
    <location>
        <begin position="133"/>
        <end position="164"/>
    </location>
</feature>
<evidence type="ECO:0000313" key="4">
    <source>
        <dbReference type="Proteomes" id="UP000288805"/>
    </source>
</evidence>
<reference evidence="3 4" key="1">
    <citation type="journal article" date="2018" name="PLoS Genet.">
        <title>Population sequencing reveals clonal diversity and ancestral inbreeding in the grapevine cultivar Chardonnay.</title>
        <authorList>
            <person name="Roach M.J."/>
            <person name="Johnson D.L."/>
            <person name="Bohlmann J."/>
            <person name="van Vuuren H.J."/>
            <person name="Jones S.J."/>
            <person name="Pretorius I.S."/>
            <person name="Schmidt S.A."/>
            <person name="Borneman A.R."/>
        </authorList>
    </citation>
    <scope>NUCLEOTIDE SEQUENCE [LARGE SCALE GENOMIC DNA]</scope>
    <source>
        <strain evidence="4">cv. Chardonnay</strain>
        <tissue evidence="3">Leaf</tissue>
    </source>
</reference>
<comment type="caution">
    <text evidence="3">The sequence shown here is derived from an EMBL/GenBank/DDBJ whole genome shotgun (WGS) entry which is preliminary data.</text>
</comment>
<keyword evidence="2" id="KW-1133">Transmembrane helix</keyword>
<gene>
    <name evidence="3" type="ORF">CK203_031487</name>
</gene>
<protein>
    <submittedName>
        <fullName evidence="3">Uncharacterized protein</fullName>
    </submittedName>
</protein>